<name>A0A556TNM7_BAGYA</name>
<evidence type="ECO:0000256" key="5">
    <source>
        <dbReference type="SAM" id="Phobius"/>
    </source>
</evidence>
<evidence type="ECO:0000256" key="2">
    <source>
        <dbReference type="ARBA" id="ARBA00022679"/>
    </source>
</evidence>
<sequence length="188" mass="21089">MYSINTKCGLIYKIKTDYVLTQPEKKPQPGDLIEIFRRTYRHWGIYVGDGFIIHLAPPCEHAHAGANSMMSVLYDKAVVKKEQLWDVAGNDQYSVNNLLDEKYEPHPVNVILQEAHALLEMELPYCVLQRNCEHFVTELRYGKPESRQVRKAMEVAAGAGLAAVVGIGVLALAAAFFGSGNKEKKNKQ</sequence>
<dbReference type="OrthoDB" id="421951at2759"/>
<comment type="similarity">
    <text evidence="1">Belongs to the H-rev107 family.</text>
</comment>
<dbReference type="AlphaFoldDB" id="A0A556TNM7"/>
<keyword evidence="2" id="KW-0808">Transferase</keyword>
<dbReference type="InterPro" id="IPR007053">
    <property type="entry name" value="LRAT_dom"/>
</dbReference>
<dbReference type="GO" id="GO:0070292">
    <property type="term" value="P:N-acylphosphatidylethanolamine metabolic process"/>
    <property type="evidence" value="ECO:0007669"/>
    <property type="project" value="TreeGrafter"/>
</dbReference>
<evidence type="ECO:0000259" key="6">
    <source>
        <dbReference type="PROSITE" id="PS51934"/>
    </source>
</evidence>
<feature type="transmembrane region" description="Helical" evidence="5">
    <location>
        <begin position="155"/>
        <end position="178"/>
    </location>
</feature>
<keyword evidence="3" id="KW-0378">Hydrolase</keyword>
<dbReference type="EMBL" id="VCAZ01000008">
    <property type="protein sequence ID" value="TSK28109.1"/>
    <property type="molecule type" value="Genomic_DNA"/>
</dbReference>
<dbReference type="GO" id="GO:0008970">
    <property type="term" value="F:phospholipase A1 activity"/>
    <property type="evidence" value="ECO:0007669"/>
    <property type="project" value="TreeGrafter"/>
</dbReference>
<dbReference type="InterPro" id="IPR051496">
    <property type="entry name" value="H-rev107_PLA/AT"/>
</dbReference>
<dbReference type="Proteomes" id="UP000319801">
    <property type="component" value="Unassembled WGS sequence"/>
</dbReference>
<evidence type="ECO:0000256" key="4">
    <source>
        <dbReference type="ARBA" id="ARBA00023098"/>
    </source>
</evidence>
<keyword evidence="5" id="KW-0472">Membrane</keyword>
<keyword evidence="5" id="KW-0812">Transmembrane</keyword>
<proteinExistence type="inferred from homology"/>
<comment type="caution">
    <text evidence="7">The sequence shown here is derived from an EMBL/GenBank/DDBJ whole genome shotgun (WGS) entry which is preliminary data.</text>
</comment>
<keyword evidence="8" id="KW-1185">Reference proteome</keyword>
<gene>
    <name evidence="7" type="ORF">Baya_2296</name>
</gene>
<organism evidence="7 8">
    <name type="scientific">Bagarius yarrelli</name>
    <name type="common">Goonch</name>
    <name type="synonym">Bagrus yarrelli</name>
    <dbReference type="NCBI Taxonomy" id="175774"/>
    <lineage>
        <taxon>Eukaryota</taxon>
        <taxon>Metazoa</taxon>
        <taxon>Chordata</taxon>
        <taxon>Craniata</taxon>
        <taxon>Vertebrata</taxon>
        <taxon>Euteleostomi</taxon>
        <taxon>Actinopterygii</taxon>
        <taxon>Neopterygii</taxon>
        <taxon>Teleostei</taxon>
        <taxon>Ostariophysi</taxon>
        <taxon>Siluriformes</taxon>
        <taxon>Sisoridae</taxon>
        <taxon>Sisorinae</taxon>
        <taxon>Bagarius</taxon>
    </lineage>
</organism>
<reference evidence="7 8" key="1">
    <citation type="journal article" date="2019" name="Genome Biol. Evol.">
        <title>Whole-Genome Sequencing of the Giant Devil Catfish, Bagarius yarrelli.</title>
        <authorList>
            <person name="Jiang W."/>
            <person name="Lv Y."/>
            <person name="Cheng L."/>
            <person name="Yang K."/>
            <person name="Chao B."/>
            <person name="Wang X."/>
            <person name="Li Y."/>
            <person name="Pan X."/>
            <person name="You X."/>
            <person name="Zhang Y."/>
            <person name="Yang J."/>
            <person name="Li J."/>
            <person name="Zhang X."/>
            <person name="Liu S."/>
            <person name="Sun C."/>
            <person name="Yang J."/>
            <person name="Shi Q."/>
        </authorList>
    </citation>
    <scope>NUCLEOTIDE SEQUENCE [LARGE SCALE GENOMIC DNA]</scope>
    <source>
        <strain evidence="7">JWS20170419001</strain>
        <tissue evidence="7">Muscle</tissue>
    </source>
</reference>
<dbReference type="PANTHER" id="PTHR13943">
    <property type="entry name" value="HRAS-LIKE SUPPRESSOR - RELATED"/>
    <property type="match status" value="1"/>
</dbReference>
<keyword evidence="5" id="KW-1133">Transmembrane helix</keyword>
<dbReference type="PROSITE" id="PS51934">
    <property type="entry name" value="LRAT"/>
    <property type="match status" value="1"/>
</dbReference>
<dbReference type="GO" id="GO:0016410">
    <property type="term" value="F:N-acyltransferase activity"/>
    <property type="evidence" value="ECO:0007669"/>
    <property type="project" value="TreeGrafter"/>
</dbReference>
<evidence type="ECO:0000256" key="3">
    <source>
        <dbReference type="ARBA" id="ARBA00022801"/>
    </source>
</evidence>
<evidence type="ECO:0000313" key="7">
    <source>
        <dbReference type="EMBL" id="TSK28109.1"/>
    </source>
</evidence>
<evidence type="ECO:0000256" key="1">
    <source>
        <dbReference type="ARBA" id="ARBA00007824"/>
    </source>
</evidence>
<dbReference type="PANTHER" id="PTHR13943:SF31">
    <property type="entry name" value="PHOSPHOLIPASE A AND ACYLTRANSFERASE 3"/>
    <property type="match status" value="1"/>
</dbReference>
<accession>A0A556TNM7</accession>
<keyword evidence="4" id="KW-0443">Lipid metabolism</keyword>
<feature type="domain" description="LRAT" evidence="6">
    <location>
        <begin position="32"/>
        <end position="148"/>
    </location>
</feature>
<dbReference type="Pfam" id="PF04970">
    <property type="entry name" value="LRAT"/>
    <property type="match status" value="1"/>
</dbReference>
<dbReference type="GO" id="GO:0004623">
    <property type="term" value="F:phospholipase A2 activity"/>
    <property type="evidence" value="ECO:0007669"/>
    <property type="project" value="TreeGrafter"/>
</dbReference>
<dbReference type="GO" id="GO:0005737">
    <property type="term" value="C:cytoplasm"/>
    <property type="evidence" value="ECO:0007669"/>
    <property type="project" value="TreeGrafter"/>
</dbReference>
<evidence type="ECO:0000313" key="8">
    <source>
        <dbReference type="Proteomes" id="UP000319801"/>
    </source>
</evidence>
<protein>
    <submittedName>
        <fullName evidence="7">HRAS-like suppressor 3</fullName>
    </submittedName>
</protein>
<dbReference type="Gene3D" id="3.90.1720.10">
    <property type="entry name" value="endopeptidase domain like (from Nostoc punctiforme)"/>
    <property type="match status" value="1"/>
</dbReference>